<gene>
    <name evidence="1" type="ORF">AKO1_006984</name>
</gene>
<evidence type="ECO:0000313" key="2">
    <source>
        <dbReference type="Proteomes" id="UP001431209"/>
    </source>
</evidence>
<protein>
    <submittedName>
        <fullName evidence="1">SRB8</fullName>
    </submittedName>
</protein>
<accession>A0AAW2YUA2</accession>
<comment type="caution">
    <text evidence="1">The sequence shown here is derived from an EMBL/GenBank/DDBJ whole genome shotgun (WGS) entry which is preliminary data.</text>
</comment>
<dbReference type="Proteomes" id="UP001431209">
    <property type="component" value="Unassembled WGS sequence"/>
</dbReference>
<keyword evidence="2" id="KW-1185">Reference proteome</keyword>
<reference evidence="1 2" key="1">
    <citation type="submission" date="2024-03" db="EMBL/GenBank/DDBJ databases">
        <title>The Acrasis kona genome and developmental transcriptomes reveal deep origins of eukaryotic multicellular pathways.</title>
        <authorList>
            <person name="Sheikh S."/>
            <person name="Fu C.-J."/>
            <person name="Brown M.W."/>
            <person name="Baldauf S.L."/>
        </authorList>
    </citation>
    <scope>NUCLEOTIDE SEQUENCE [LARGE SCALE GENOMIC DNA]</scope>
    <source>
        <strain evidence="1 2">ATCC MYA-3509</strain>
    </source>
</reference>
<dbReference type="EMBL" id="JAOPGA020000683">
    <property type="protein sequence ID" value="KAL0480710.1"/>
    <property type="molecule type" value="Genomic_DNA"/>
</dbReference>
<organism evidence="1 2">
    <name type="scientific">Acrasis kona</name>
    <dbReference type="NCBI Taxonomy" id="1008807"/>
    <lineage>
        <taxon>Eukaryota</taxon>
        <taxon>Discoba</taxon>
        <taxon>Heterolobosea</taxon>
        <taxon>Tetramitia</taxon>
        <taxon>Eutetramitia</taxon>
        <taxon>Acrasidae</taxon>
        <taxon>Acrasis</taxon>
    </lineage>
</organism>
<proteinExistence type="predicted"/>
<sequence length="73" mass="8372">MPKDTTPTINTVKVALRSVTQDQADNITKVVLQTPPPRRQTTVPGAPKKPKRIETVRLDEKQLRSARRKLYFF</sequence>
<name>A0AAW2YUA2_9EUKA</name>
<dbReference type="AlphaFoldDB" id="A0AAW2YUA2"/>
<evidence type="ECO:0000313" key="1">
    <source>
        <dbReference type="EMBL" id="KAL0480710.1"/>
    </source>
</evidence>